<accession>A0ABW6W426</accession>
<keyword evidence="1" id="KW-0812">Transmembrane</keyword>
<evidence type="ECO:0008006" key="4">
    <source>
        <dbReference type="Google" id="ProtNLM"/>
    </source>
</evidence>
<feature type="transmembrane region" description="Helical" evidence="1">
    <location>
        <begin position="203"/>
        <end position="233"/>
    </location>
</feature>
<organism evidence="2 3">
    <name type="scientific">Paractinoplanes globisporus</name>
    <dbReference type="NCBI Taxonomy" id="113565"/>
    <lineage>
        <taxon>Bacteria</taxon>
        <taxon>Bacillati</taxon>
        <taxon>Actinomycetota</taxon>
        <taxon>Actinomycetes</taxon>
        <taxon>Micromonosporales</taxon>
        <taxon>Micromonosporaceae</taxon>
        <taxon>Paractinoplanes</taxon>
    </lineage>
</organism>
<keyword evidence="1" id="KW-0472">Membrane</keyword>
<keyword evidence="1" id="KW-1133">Transmembrane helix</keyword>
<proteinExistence type="predicted"/>
<evidence type="ECO:0000256" key="1">
    <source>
        <dbReference type="SAM" id="Phobius"/>
    </source>
</evidence>
<comment type="caution">
    <text evidence="2">The sequence shown here is derived from an EMBL/GenBank/DDBJ whole genome shotgun (WGS) entry which is preliminary data.</text>
</comment>
<gene>
    <name evidence="2" type="ORF">ACFY35_01355</name>
</gene>
<evidence type="ECO:0000313" key="2">
    <source>
        <dbReference type="EMBL" id="MFF5288054.1"/>
    </source>
</evidence>
<dbReference type="Proteomes" id="UP001602245">
    <property type="component" value="Unassembled WGS sequence"/>
</dbReference>
<protein>
    <recommendedName>
        <fullName evidence="4">DUF624 domain-containing protein</fullName>
    </recommendedName>
</protein>
<reference evidence="2 3" key="1">
    <citation type="submission" date="2024-10" db="EMBL/GenBank/DDBJ databases">
        <title>The Natural Products Discovery Center: Release of the First 8490 Sequenced Strains for Exploring Actinobacteria Biosynthetic Diversity.</title>
        <authorList>
            <person name="Kalkreuter E."/>
            <person name="Kautsar S.A."/>
            <person name="Yang D."/>
            <person name="Bader C.D."/>
            <person name="Teijaro C.N."/>
            <person name="Fluegel L."/>
            <person name="Davis C.M."/>
            <person name="Simpson J.R."/>
            <person name="Lauterbach L."/>
            <person name="Steele A.D."/>
            <person name="Gui C."/>
            <person name="Meng S."/>
            <person name="Li G."/>
            <person name="Viehrig K."/>
            <person name="Ye F."/>
            <person name="Su P."/>
            <person name="Kiefer A.F."/>
            <person name="Nichols A."/>
            <person name="Cepeda A.J."/>
            <person name="Yan W."/>
            <person name="Fan B."/>
            <person name="Jiang Y."/>
            <person name="Adhikari A."/>
            <person name="Zheng C.-J."/>
            <person name="Schuster L."/>
            <person name="Cowan T.M."/>
            <person name="Smanski M.J."/>
            <person name="Chevrette M.G."/>
            <person name="De Carvalho L.P.S."/>
            <person name="Shen B."/>
        </authorList>
    </citation>
    <scope>NUCLEOTIDE SEQUENCE [LARGE SCALE GENOMIC DNA]</scope>
    <source>
        <strain evidence="2 3">NPDC000087</strain>
    </source>
</reference>
<sequence>MPHDWRDSLRLAADLALLGIVVTLLSLPLVTAGAAVATGSHAIHHVLTTGRWPSLADCWTVFRGRLRPGLVAGPAVVAATVLVVIDVAALRHGAVPGGAPVLTVVLAAAALGAGYVALVAVQSGTAAGASAVGAAAGVDGPAGAAAGIDCPAVGAAAGIDSPAFGVVSPAVAAGIGGPVGAGAGRGAARSALALATARPAVPLAAAGVLAVAAVLAVFVHPALIPVLAGYVLFGLHVVTPRVAGRRPVSSAAGDPMLEG</sequence>
<feature type="transmembrane region" description="Helical" evidence="1">
    <location>
        <begin position="66"/>
        <end position="89"/>
    </location>
</feature>
<evidence type="ECO:0000313" key="3">
    <source>
        <dbReference type="Proteomes" id="UP001602245"/>
    </source>
</evidence>
<dbReference type="RefSeq" id="WP_020518486.1">
    <property type="nucleotide sequence ID" value="NZ_JBIAZU010000001.1"/>
</dbReference>
<dbReference type="EMBL" id="JBIAZU010000001">
    <property type="protein sequence ID" value="MFF5288054.1"/>
    <property type="molecule type" value="Genomic_DNA"/>
</dbReference>
<keyword evidence="3" id="KW-1185">Reference proteome</keyword>
<feature type="transmembrane region" description="Helical" evidence="1">
    <location>
        <begin position="101"/>
        <end position="121"/>
    </location>
</feature>
<name>A0ABW6W426_9ACTN</name>